<dbReference type="VEuPathDB" id="FungiDB:Malapachy_1248"/>
<dbReference type="EC" id="2.4.1.258" evidence="3 14"/>
<proteinExistence type="inferred from homology"/>
<comment type="caution">
    <text evidence="15">The sequence shown here is derived from an EMBL/GenBank/DDBJ whole genome shotgun (WGS) entry which is preliminary data.</text>
</comment>
<evidence type="ECO:0000256" key="7">
    <source>
        <dbReference type="ARBA" id="ARBA00022692"/>
    </source>
</evidence>
<dbReference type="InterPro" id="IPR007873">
    <property type="entry name" value="Glycosyltransferase_ALG3"/>
</dbReference>
<feature type="transmembrane region" description="Helical" evidence="14">
    <location>
        <begin position="343"/>
        <end position="361"/>
    </location>
</feature>
<evidence type="ECO:0000256" key="12">
    <source>
        <dbReference type="ARBA" id="ARBA00049506"/>
    </source>
</evidence>
<evidence type="ECO:0000256" key="4">
    <source>
        <dbReference type="ARBA" id="ARBA00015561"/>
    </source>
</evidence>
<reference evidence="15 16" key="1">
    <citation type="submission" date="2015-07" db="EMBL/GenBank/DDBJ databases">
        <title>Draft Genome Sequence of Malassezia furfur CBS1878 and Malassezia pachydermatis CBS1879.</title>
        <authorList>
            <person name="Triana S."/>
            <person name="Ohm R."/>
            <person name="Gonzalez A."/>
            <person name="DeCock H."/>
            <person name="Restrepo S."/>
            <person name="Celis A."/>
        </authorList>
    </citation>
    <scope>NUCLEOTIDE SEQUENCE [LARGE SCALE GENOMIC DNA]</scope>
    <source>
        <strain evidence="15 16">CBS 1879</strain>
    </source>
</reference>
<feature type="transmembrane region" description="Helical" evidence="14">
    <location>
        <begin position="276"/>
        <end position="298"/>
    </location>
</feature>
<keyword evidence="8 14" id="KW-0256">Endoplasmic reticulum</keyword>
<evidence type="ECO:0000256" key="1">
    <source>
        <dbReference type="ARBA" id="ARBA00004477"/>
    </source>
</evidence>
<evidence type="ECO:0000256" key="11">
    <source>
        <dbReference type="ARBA" id="ARBA00044743"/>
    </source>
</evidence>
<comment type="similarity">
    <text evidence="13">Belongs to the glycosyltransferase ALG3 family.</text>
</comment>
<evidence type="ECO:0000256" key="6">
    <source>
        <dbReference type="ARBA" id="ARBA00022679"/>
    </source>
</evidence>
<dbReference type="STRING" id="77020.A0A0M8MQY7"/>
<keyword evidence="16" id="KW-1185">Reference proteome</keyword>
<keyword evidence="6 14" id="KW-0808">Transferase</keyword>
<gene>
    <name evidence="15" type="ORF">Malapachy_1248</name>
</gene>
<feature type="transmembrane region" description="Helical" evidence="14">
    <location>
        <begin position="310"/>
        <end position="331"/>
    </location>
</feature>
<evidence type="ECO:0000256" key="8">
    <source>
        <dbReference type="ARBA" id="ARBA00022824"/>
    </source>
</evidence>
<dbReference type="RefSeq" id="XP_017992679.1">
    <property type="nucleotide sequence ID" value="XM_018135755.1"/>
</dbReference>
<feature type="transmembrane region" description="Helical" evidence="14">
    <location>
        <begin position="144"/>
        <end position="169"/>
    </location>
</feature>
<dbReference type="PANTHER" id="PTHR12646:SF0">
    <property type="entry name" value="DOL-P-MAN:MAN(5)GLCNAC(2)-PP-DOL ALPHA-1,3-MANNOSYLTRANSFERASE"/>
    <property type="match status" value="1"/>
</dbReference>
<dbReference type="GeneID" id="28727630"/>
<comment type="subcellular location">
    <subcellularLocation>
        <location evidence="1 14">Endoplasmic reticulum membrane</location>
        <topology evidence="1 14">Multi-pass membrane protein</topology>
    </subcellularLocation>
</comment>
<dbReference type="UniPathway" id="UPA00378"/>
<accession>A0A0M8MQY7</accession>
<feature type="transmembrane region" description="Helical" evidence="14">
    <location>
        <begin position="66"/>
        <end position="88"/>
    </location>
</feature>
<keyword evidence="9 14" id="KW-1133">Transmembrane helix</keyword>
<name>A0A0M8MQY7_9BASI</name>
<comment type="catalytic activity">
    <reaction evidence="12 14">
        <text>an alpha-D-Man-(1-&gt;2)-alpha-D-Man-(1-&gt;2)-alpha-D-Man-(1-&gt;3)-[alpha-D-Man-(1-&gt;6)]-beta-D-Man-(1-&gt;4)-beta-D-GlcNAc-(1-&gt;4)-alpha-D-GlcNAc-diphospho-di-trans,poly-cis-dolichol + a di-trans,poly-cis-dolichyl beta-D-mannosyl phosphate = an alpha-D-Man-(1-&gt;2)-alpha-D-Man-(1-&gt;2)-alpha-D-Man-(1-&gt;3)-[alpha-D-Man-(1-&gt;3)-alpha-D-Man-(1-&gt;6)]-beta-D-Man-(1-&gt;4)-beta-D-GlcNAc-(1-&gt;4)-alpha-D-GlcNAc-diphospho-di-trans,poly-cis-dolichol + a di-trans,poly-cis-dolichyl phosphate + H(+)</text>
        <dbReference type="Rhea" id="RHEA:29527"/>
        <dbReference type="Rhea" id="RHEA-COMP:19498"/>
        <dbReference type="Rhea" id="RHEA-COMP:19501"/>
        <dbReference type="Rhea" id="RHEA-COMP:19516"/>
        <dbReference type="Rhea" id="RHEA-COMP:19517"/>
        <dbReference type="ChEBI" id="CHEBI:15378"/>
        <dbReference type="ChEBI" id="CHEBI:57683"/>
        <dbReference type="ChEBI" id="CHEBI:58211"/>
        <dbReference type="ChEBI" id="CHEBI:132515"/>
        <dbReference type="ChEBI" id="CHEBI:132516"/>
        <dbReference type="EC" id="2.4.1.258"/>
    </reaction>
    <physiologicalReaction direction="left-to-right" evidence="12 14">
        <dbReference type="Rhea" id="RHEA:29528"/>
    </physiologicalReaction>
</comment>
<evidence type="ECO:0000256" key="5">
    <source>
        <dbReference type="ARBA" id="ARBA00022676"/>
    </source>
</evidence>
<dbReference type="GO" id="GO:0005789">
    <property type="term" value="C:endoplasmic reticulum membrane"/>
    <property type="evidence" value="ECO:0007669"/>
    <property type="project" value="UniProtKB-SubCell"/>
</dbReference>
<keyword evidence="7 14" id="KW-0812">Transmembrane</keyword>
<comment type="function">
    <text evidence="11 14">Dol-P-Man:Man(5)GlcNAc(2)-PP-Dol alpha-1,3-mannosyltransferase that operates in the biosynthetic pathway of dolichol-linked oligosaccharides, the glycan precursors employed in protein asparagine (N)-glycosylation. The assembly of dolichol-linked oligosaccharides begins on the cytosolic side of the endoplasmic reticulum membrane and finishes in its lumen. The sequential addition of sugars to dolichol pyrophosphate produces dolichol-linked oligosaccharides containing fourteen sugars, including two GlcNAcs, nine mannoses and three glucoses. Once assembled, the oligosaccharide is transferred from the lipid to nascent proteins by oligosaccharyltransferases. In the lumen of the endoplasmic reticulum, adds the first dolichyl beta-D-mannosyl phosphate derived mannose in an alpha-1,3 linkage to Man(5)GlcNAc(2)-PP-dolichol to produce Man(6)GlcNAc(2)-PP-dolichol.</text>
</comment>
<keyword evidence="5 14" id="KW-0328">Glycosyltransferase</keyword>
<keyword evidence="10 14" id="KW-0472">Membrane</keyword>
<dbReference type="Proteomes" id="UP000037751">
    <property type="component" value="Unassembled WGS sequence"/>
</dbReference>
<protein>
    <recommendedName>
        <fullName evidence="4 14">Dol-P-Man:Man(5)GlcNAc(2)-PP-Dol alpha-1,3-mannosyltransferase</fullName>
        <ecNumber evidence="3 14">2.4.1.258</ecNumber>
    </recommendedName>
    <alternativeName>
        <fullName evidence="14">Dol-P-Man-dependent alpha(1-3)-mannosyltransferase</fullName>
    </alternativeName>
</protein>
<comment type="pathway">
    <text evidence="2 14">Protein modification; protein glycosylation.</text>
</comment>
<evidence type="ECO:0000313" key="15">
    <source>
        <dbReference type="EMBL" id="KOS15047.1"/>
    </source>
</evidence>
<dbReference type="AlphaFoldDB" id="A0A0M8MQY7"/>
<feature type="transmembrane region" description="Helical" evidence="14">
    <location>
        <begin position="236"/>
        <end position="256"/>
    </location>
</feature>
<evidence type="ECO:0000256" key="14">
    <source>
        <dbReference type="RuleBase" id="RU364047"/>
    </source>
</evidence>
<evidence type="ECO:0000313" key="16">
    <source>
        <dbReference type="Proteomes" id="UP000037751"/>
    </source>
</evidence>
<evidence type="ECO:0000256" key="2">
    <source>
        <dbReference type="ARBA" id="ARBA00004922"/>
    </source>
</evidence>
<dbReference type="GO" id="GO:0052925">
    <property type="term" value="F:dol-P-Man:Man(5)GlcNAc(2)-PP-Dol alpha-1,3-mannosyltransferase activity"/>
    <property type="evidence" value="ECO:0007669"/>
    <property type="project" value="UniProtKB-EC"/>
</dbReference>
<evidence type="ECO:0000256" key="13">
    <source>
        <dbReference type="ARBA" id="ARBA00093457"/>
    </source>
</evidence>
<dbReference type="PANTHER" id="PTHR12646">
    <property type="entry name" value="NOT56 - RELATED"/>
    <property type="match status" value="1"/>
</dbReference>
<organism evidence="15 16">
    <name type="scientific">Malassezia pachydermatis</name>
    <dbReference type="NCBI Taxonomy" id="77020"/>
    <lineage>
        <taxon>Eukaryota</taxon>
        <taxon>Fungi</taxon>
        <taxon>Dikarya</taxon>
        <taxon>Basidiomycota</taxon>
        <taxon>Ustilaginomycotina</taxon>
        <taxon>Malasseziomycetes</taxon>
        <taxon>Malasseziales</taxon>
        <taxon>Malasseziaceae</taxon>
        <taxon>Malassezia</taxon>
    </lineage>
</organism>
<sequence length="371" mass="41885">MLACLPRRDTEIDFSTYVNQARLFLAGERDYRAIDPIGGSGPCVYPAGHLYIYALLDKVSAHAAHLLPAQVVFGAVYLVTLVVISHLYRMAGAPPILIPMLALSKRLHSIFVLRLFNDPIAMLFMYIATWFLCRRRWSMACVVYSLALSIKMNVLLFLPGLLVILFRAWGAVRTIGSLAGLIVLPQLLLGGPFLASYPASYLSQAFDFSRVFLYEWTVNWRFLDEKVFVSPKFSRTLLGAHALCLLAFGLFRWTQLGTQGVSWIKVRWHGDRTPMSAQYILLTLWTSNLIGMICARSLHYQFYSWYAHQLPLLVWSSRLPAALSVVLLVLIEAAWNTFPSTPASSLGLLLAHLLLLMGIWTRRQHAPMHVE</sequence>
<feature type="transmembrane region" description="Helical" evidence="14">
    <location>
        <begin position="175"/>
        <end position="195"/>
    </location>
</feature>
<evidence type="ECO:0000256" key="9">
    <source>
        <dbReference type="ARBA" id="ARBA00022989"/>
    </source>
</evidence>
<evidence type="ECO:0000256" key="10">
    <source>
        <dbReference type="ARBA" id="ARBA00023136"/>
    </source>
</evidence>
<evidence type="ECO:0000256" key="3">
    <source>
        <dbReference type="ARBA" id="ARBA00011964"/>
    </source>
</evidence>
<feature type="transmembrane region" description="Helical" evidence="14">
    <location>
        <begin position="108"/>
        <end position="132"/>
    </location>
</feature>
<dbReference type="EMBL" id="LGAV01000003">
    <property type="protein sequence ID" value="KOS15047.1"/>
    <property type="molecule type" value="Genomic_DNA"/>
</dbReference>
<dbReference type="OrthoDB" id="20028at2759"/>
<dbReference type="Pfam" id="PF05208">
    <property type="entry name" value="ALG3"/>
    <property type="match status" value="1"/>
</dbReference>